<comment type="caution">
    <text evidence="2">The sequence shown here is derived from an EMBL/GenBank/DDBJ whole genome shotgun (WGS) entry which is preliminary data.</text>
</comment>
<gene>
    <name evidence="2" type="ORF">E3T39_12740</name>
</gene>
<dbReference type="EMBL" id="SOHJ01000012">
    <property type="protein sequence ID" value="TFD58162.1"/>
    <property type="molecule type" value="Genomic_DNA"/>
</dbReference>
<dbReference type="Pfam" id="PF13460">
    <property type="entry name" value="NAD_binding_10"/>
    <property type="match status" value="1"/>
</dbReference>
<dbReference type="GO" id="GO:0044877">
    <property type="term" value="F:protein-containing complex binding"/>
    <property type="evidence" value="ECO:0007669"/>
    <property type="project" value="TreeGrafter"/>
</dbReference>
<dbReference type="InterPro" id="IPR051207">
    <property type="entry name" value="ComplexI_NDUFA9_subunit"/>
</dbReference>
<dbReference type="InterPro" id="IPR016040">
    <property type="entry name" value="NAD(P)-bd_dom"/>
</dbReference>
<name>A0A4R9ACV1_9MICO</name>
<dbReference type="Proteomes" id="UP000298170">
    <property type="component" value="Unassembled WGS sequence"/>
</dbReference>
<evidence type="ECO:0000313" key="3">
    <source>
        <dbReference type="Proteomes" id="UP000298170"/>
    </source>
</evidence>
<organism evidence="2 3">
    <name type="scientific">Cryobacterium suzukii</name>
    <dbReference type="NCBI Taxonomy" id="1259198"/>
    <lineage>
        <taxon>Bacteria</taxon>
        <taxon>Bacillati</taxon>
        <taxon>Actinomycetota</taxon>
        <taxon>Actinomycetes</taxon>
        <taxon>Micrococcales</taxon>
        <taxon>Microbacteriaceae</taxon>
        <taxon>Cryobacterium</taxon>
    </lineage>
</organism>
<dbReference type="Gene3D" id="3.40.50.720">
    <property type="entry name" value="NAD(P)-binding Rossmann-like Domain"/>
    <property type="match status" value="1"/>
</dbReference>
<proteinExistence type="predicted"/>
<dbReference type="PANTHER" id="PTHR12126">
    <property type="entry name" value="NADH-UBIQUINONE OXIDOREDUCTASE 39 KDA SUBUNIT-RELATED"/>
    <property type="match status" value="1"/>
</dbReference>
<dbReference type="SUPFAM" id="SSF51735">
    <property type="entry name" value="NAD(P)-binding Rossmann-fold domains"/>
    <property type="match status" value="1"/>
</dbReference>
<evidence type="ECO:0000313" key="2">
    <source>
        <dbReference type="EMBL" id="TFD58162.1"/>
    </source>
</evidence>
<keyword evidence="3" id="KW-1185">Reference proteome</keyword>
<sequence length="251" mass="26800">MKIAVLGATGTAGTRTVNLFAKKKISVVAVSRSTGVNLITGEGLSEALRGVDVVIDVTNAFPQDETMGLHEALTSATRNVVENCVAQGVGHLVFLSIAGVEDTIFDDFAYYAAKRAQEEIVNESPIRSTIVKSTQWHEFATNPSAVTFLDGEVLVEDWLIQPVAADTVAEVLVETALNHPGCLVKTITGPEKVRLPELTSRILARRGDPRKVRVMPPVMDVLSEGVLLAPAHATVIGPDILSWLASLPAKV</sequence>
<reference evidence="2 3" key="1">
    <citation type="submission" date="2019-03" db="EMBL/GenBank/DDBJ databases">
        <title>Genomics of glacier-inhabiting Cryobacterium strains.</title>
        <authorList>
            <person name="Liu Q."/>
            <person name="Xin Y.-H."/>
        </authorList>
    </citation>
    <scope>NUCLEOTIDE SEQUENCE [LARGE SCALE GENOMIC DNA]</scope>
    <source>
        <strain evidence="2 3">Sr39</strain>
    </source>
</reference>
<dbReference type="PANTHER" id="PTHR12126:SF11">
    <property type="entry name" value="NADH DEHYDROGENASE [UBIQUINONE] 1 ALPHA SUBCOMPLEX SUBUNIT 9, MITOCHONDRIAL"/>
    <property type="match status" value="1"/>
</dbReference>
<protein>
    <submittedName>
        <fullName evidence="2">Nucleoside-diphosphate sugar epimerase</fullName>
    </submittedName>
</protein>
<dbReference type="InterPro" id="IPR036291">
    <property type="entry name" value="NAD(P)-bd_dom_sf"/>
</dbReference>
<feature type="domain" description="NAD(P)-binding" evidence="1">
    <location>
        <begin position="7"/>
        <end position="176"/>
    </location>
</feature>
<dbReference type="RefSeq" id="WP_134515912.1">
    <property type="nucleotide sequence ID" value="NZ_SOHJ01000012.1"/>
</dbReference>
<evidence type="ECO:0000259" key="1">
    <source>
        <dbReference type="Pfam" id="PF13460"/>
    </source>
</evidence>
<dbReference type="OrthoDB" id="9771302at2"/>
<accession>A0A4R9ACV1</accession>
<dbReference type="AlphaFoldDB" id="A0A4R9ACV1"/>